<reference evidence="3" key="1">
    <citation type="journal article" date="2014" name="Proc. Natl. Acad. Sci. U.S.A.">
        <title>Extensive sampling of basidiomycete genomes demonstrates inadequacy of the white-rot/brown-rot paradigm for wood decay fungi.</title>
        <authorList>
            <person name="Riley R."/>
            <person name="Salamov A.A."/>
            <person name="Brown D.W."/>
            <person name="Nagy L.G."/>
            <person name="Floudas D."/>
            <person name="Held B.W."/>
            <person name="Levasseur A."/>
            <person name="Lombard V."/>
            <person name="Morin E."/>
            <person name="Otillar R."/>
            <person name="Lindquist E.A."/>
            <person name="Sun H."/>
            <person name="LaButti K.M."/>
            <person name="Schmutz J."/>
            <person name="Jabbour D."/>
            <person name="Luo H."/>
            <person name="Baker S.E."/>
            <person name="Pisabarro A.G."/>
            <person name="Walton J.D."/>
            <person name="Blanchette R.A."/>
            <person name="Henrissat B."/>
            <person name="Martin F."/>
            <person name="Cullen D."/>
            <person name="Hibbett D.S."/>
            <person name="Grigoriev I.V."/>
        </authorList>
    </citation>
    <scope>NUCLEOTIDE SEQUENCE [LARGE SCALE GENOMIC DNA]</scope>
    <source>
        <strain evidence="3">CBS 339.88</strain>
    </source>
</reference>
<dbReference type="Gene3D" id="2.120.10.80">
    <property type="entry name" value="Kelch-type beta propeller"/>
    <property type="match status" value="1"/>
</dbReference>
<accession>A0A067T160</accession>
<feature type="compositionally biased region" description="Basic and acidic residues" evidence="1">
    <location>
        <begin position="38"/>
        <end position="49"/>
    </location>
</feature>
<name>A0A067T160_GALM3</name>
<keyword evidence="3" id="KW-1185">Reference proteome</keyword>
<evidence type="ECO:0000313" key="3">
    <source>
        <dbReference type="Proteomes" id="UP000027222"/>
    </source>
</evidence>
<dbReference type="HOGENOM" id="CLU_049348_0_0_1"/>
<proteinExistence type="predicted"/>
<feature type="region of interest" description="Disordered" evidence="1">
    <location>
        <begin position="346"/>
        <end position="366"/>
    </location>
</feature>
<dbReference type="SUPFAM" id="SSF117281">
    <property type="entry name" value="Kelch motif"/>
    <property type="match status" value="1"/>
</dbReference>
<gene>
    <name evidence="2" type="ORF">GALMADRAFT_158153</name>
</gene>
<dbReference type="InterPro" id="IPR015915">
    <property type="entry name" value="Kelch-typ_b-propeller"/>
</dbReference>
<dbReference type="AlphaFoldDB" id="A0A067T160"/>
<organism evidence="2 3">
    <name type="scientific">Galerina marginata (strain CBS 339.88)</name>
    <dbReference type="NCBI Taxonomy" id="685588"/>
    <lineage>
        <taxon>Eukaryota</taxon>
        <taxon>Fungi</taxon>
        <taxon>Dikarya</taxon>
        <taxon>Basidiomycota</taxon>
        <taxon>Agaricomycotina</taxon>
        <taxon>Agaricomycetes</taxon>
        <taxon>Agaricomycetidae</taxon>
        <taxon>Agaricales</taxon>
        <taxon>Agaricineae</taxon>
        <taxon>Strophariaceae</taxon>
        <taxon>Galerina</taxon>
    </lineage>
</organism>
<feature type="compositionally biased region" description="Low complexity" evidence="1">
    <location>
        <begin position="9"/>
        <end position="22"/>
    </location>
</feature>
<dbReference type="EMBL" id="KL142385">
    <property type="protein sequence ID" value="KDR73674.1"/>
    <property type="molecule type" value="Genomic_DNA"/>
</dbReference>
<dbReference type="STRING" id="685588.A0A067T160"/>
<feature type="region of interest" description="Disordered" evidence="1">
    <location>
        <begin position="1"/>
        <end position="49"/>
    </location>
</feature>
<sequence>MPNCPKNDTLTSATSPPMTPTSGKRTQKPRQSQVAKQLLKEQAEPEVGKVHNIRGDIPYANRHLLQAQDSDTGLLYLYGGEAPDKVAADLHVLDTTTMKCTNLSKSLRVRQPVSEWENQETDDRKRSLPILDQPGFTFLSINGLSFLLLFGGHKMATHIVGPKGRRDEESDELPVGPSSALFFIRVGVEKPYWWHEDDVGGQVQPRVNPLIVAIGKKVFVFGGTKKLAKSDKDKPEQIFSFSVLEMDDKARKWIWTHRDIPYGVTNLIFDDLTPVYDQSVILLTPGRECFASDYEFTHDNMWFFDTENYTFKPVAGVADAYLPKNVRWYYVHTFRPLPQENNATLAIPGSSSAHPYASGRKNRPSHTPRECVMVCGWVVNDDNTFTFPKLWKFTLWSREFQHYELPEDVICSSAMCRFVVVDEQMYLLGDKDDEGDRTV</sequence>
<dbReference type="Proteomes" id="UP000027222">
    <property type="component" value="Unassembled WGS sequence"/>
</dbReference>
<evidence type="ECO:0000313" key="2">
    <source>
        <dbReference type="EMBL" id="KDR73674.1"/>
    </source>
</evidence>
<evidence type="ECO:0000256" key="1">
    <source>
        <dbReference type="SAM" id="MobiDB-lite"/>
    </source>
</evidence>
<protein>
    <submittedName>
        <fullName evidence="2">Uncharacterized protein</fullName>
    </submittedName>
</protein>